<dbReference type="Pfam" id="PF07171">
    <property type="entry name" value="MlrC_C"/>
    <property type="match status" value="1"/>
</dbReference>
<comment type="cofactor">
    <cofactor evidence="1">
        <name>Zn(2+)</name>
        <dbReference type="ChEBI" id="CHEBI:29105"/>
    </cofactor>
    <text evidence="1">Binds 1 zinc ion per subunit.</text>
</comment>
<dbReference type="InterPro" id="IPR010799">
    <property type="entry name" value="MlrC_C"/>
</dbReference>
<evidence type="ECO:0000313" key="6">
    <source>
        <dbReference type="Proteomes" id="UP001419910"/>
    </source>
</evidence>
<comment type="caution">
    <text evidence="5">The sequence shown here is derived from an EMBL/GenBank/DDBJ whole genome shotgun (WGS) entry which is preliminary data.</text>
</comment>
<keyword evidence="1" id="KW-0482">Metalloprotease</keyword>
<feature type="domain" description="Microcystin LR degradation protein MlrC C-terminal" evidence="3">
    <location>
        <begin position="302"/>
        <end position="479"/>
    </location>
</feature>
<dbReference type="RefSeq" id="WP_343888453.1">
    <property type="nucleotide sequence ID" value="NZ_BAAAEH010000009.1"/>
</dbReference>
<evidence type="ECO:0000259" key="3">
    <source>
        <dbReference type="Pfam" id="PF07171"/>
    </source>
</evidence>
<evidence type="ECO:0000256" key="1">
    <source>
        <dbReference type="PIRNR" id="PIRNR012702"/>
    </source>
</evidence>
<comment type="function">
    <text evidence="1">Involved in peptidolytic degradation of cyclic heptapeptide hepatotoxin microcystin (MC).</text>
</comment>
<keyword evidence="1" id="KW-0645">Protease</keyword>
<evidence type="ECO:0000256" key="2">
    <source>
        <dbReference type="SAM" id="MobiDB-lite"/>
    </source>
</evidence>
<dbReference type="InterPro" id="IPR009197">
    <property type="entry name" value="MlrC"/>
</dbReference>
<gene>
    <name evidence="5" type="ORF">ABC974_26730</name>
</gene>
<sequence length="519" mass="55857">MRILIAGFQHETNTFCDDITNFDAFERGGMYPAMALADEMFRLEDVNIPVGGFLREMKADDVEIIPSLWAGATPSARVSRETYERIVSAILDAAASGPFDAIYIDLHGAMVTEHLDDGEGELLERLRQLVGQEVRIVASLDLHANVTERMFVHSDGLVAYRTYPHEDMAVTGARAARLLKALLFGPALHRAARRIPFLIPINAMSTLADPARALYDAMSGLETGSIASLSFTMGFPAADFPECGPVVWGYGSDREVVELTVDALYGRIVAGEGNWEQRLLDPHEAVREAQRLARNATRPVIIADTQDNPGGGANSDTTGMLRALLDCEAEGAAIGLMVDSAAAKAAHEAGVGAEITLALGGRSGTPGDAPFEGVFRVEQLSDGCYVFGGRMLTGKVTDVGPSARLSIGGVHIVVSTWKDQMMDRNQYRMVGIDPESMAILVNKSSTHFRADFEQIAEAIIVAKAPGLLLADPADLPWTRLPDDLRLSPLGPSFAEWQKQRSGESDLSDDLSSTGNAGVQ</sequence>
<dbReference type="PIRSF" id="PIRSF012702">
    <property type="entry name" value="UCP012702"/>
    <property type="match status" value="1"/>
</dbReference>
<organism evidence="5 6">
    <name type="scientific">Sphingomonas oligophenolica</name>
    <dbReference type="NCBI Taxonomy" id="301154"/>
    <lineage>
        <taxon>Bacteria</taxon>
        <taxon>Pseudomonadati</taxon>
        <taxon>Pseudomonadota</taxon>
        <taxon>Alphaproteobacteria</taxon>
        <taxon>Sphingomonadales</taxon>
        <taxon>Sphingomonadaceae</taxon>
        <taxon>Sphingomonas</taxon>
    </lineage>
</organism>
<proteinExistence type="inferred from homology"/>
<feature type="domain" description="Microcystin LR degradation protein MlrC N-terminal" evidence="4">
    <location>
        <begin position="2"/>
        <end position="289"/>
    </location>
</feature>
<protein>
    <recommendedName>
        <fullName evidence="1">Microcystinase C</fullName>
        <shortName evidence="1">MlrC</shortName>
    </recommendedName>
</protein>
<reference evidence="5 6" key="1">
    <citation type="submission" date="2024-05" db="EMBL/GenBank/DDBJ databases">
        <authorList>
            <person name="Liu Q."/>
            <person name="Xin Y.-H."/>
        </authorList>
    </citation>
    <scope>NUCLEOTIDE SEQUENCE [LARGE SCALE GENOMIC DNA]</scope>
    <source>
        <strain evidence="5 6">CGMCC 1.10181</strain>
    </source>
</reference>
<keyword evidence="1" id="KW-0378">Hydrolase</keyword>
<dbReference type="Pfam" id="PF07364">
    <property type="entry name" value="DUF1485"/>
    <property type="match status" value="1"/>
</dbReference>
<name>A0ABU9YBQ3_9SPHN</name>
<feature type="region of interest" description="Disordered" evidence="2">
    <location>
        <begin position="496"/>
        <end position="519"/>
    </location>
</feature>
<accession>A0ABU9YBQ3</accession>
<evidence type="ECO:0000259" key="4">
    <source>
        <dbReference type="Pfam" id="PF07364"/>
    </source>
</evidence>
<evidence type="ECO:0000313" key="5">
    <source>
        <dbReference type="EMBL" id="MEN2793248.1"/>
    </source>
</evidence>
<dbReference type="InterPro" id="IPR015995">
    <property type="entry name" value="MlrC_N"/>
</dbReference>
<comment type="similarity">
    <text evidence="1">Belongs to the peptidase M81 family.</text>
</comment>
<dbReference type="Proteomes" id="UP001419910">
    <property type="component" value="Unassembled WGS sequence"/>
</dbReference>
<keyword evidence="6" id="KW-1185">Reference proteome</keyword>
<keyword evidence="1" id="KW-0479">Metal-binding</keyword>
<dbReference type="EMBL" id="JBDIME010000041">
    <property type="protein sequence ID" value="MEN2793248.1"/>
    <property type="molecule type" value="Genomic_DNA"/>
</dbReference>